<accession>X1D994</accession>
<dbReference type="AlphaFoldDB" id="X1D994"/>
<evidence type="ECO:0000313" key="1">
    <source>
        <dbReference type="EMBL" id="GAH16817.1"/>
    </source>
</evidence>
<organism evidence="1">
    <name type="scientific">marine sediment metagenome</name>
    <dbReference type="NCBI Taxonomy" id="412755"/>
    <lineage>
        <taxon>unclassified sequences</taxon>
        <taxon>metagenomes</taxon>
        <taxon>ecological metagenomes</taxon>
    </lineage>
</organism>
<gene>
    <name evidence="1" type="ORF">S01H4_58757</name>
</gene>
<sequence length="60" mass="7370">MKKLKRLWRWIKCGKHYWYAIEQDENGAYDWPIGTFNIYEELNLGEFVIICSRCNEIRNI</sequence>
<proteinExistence type="predicted"/>
<name>X1D994_9ZZZZ</name>
<protein>
    <submittedName>
        <fullName evidence="1">Uncharacterized protein</fullName>
    </submittedName>
</protein>
<dbReference type="EMBL" id="BART01034362">
    <property type="protein sequence ID" value="GAH16817.1"/>
    <property type="molecule type" value="Genomic_DNA"/>
</dbReference>
<comment type="caution">
    <text evidence="1">The sequence shown here is derived from an EMBL/GenBank/DDBJ whole genome shotgun (WGS) entry which is preliminary data.</text>
</comment>
<reference evidence="1" key="1">
    <citation type="journal article" date="2014" name="Front. Microbiol.">
        <title>High frequency of phylogenetically diverse reductive dehalogenase-homologous genes in deep subseafloor sedimentary metagenomes.</title>
        <authorList>
            <person name="Kawai M."/>
            <person name="Futagami T."/>
            <person name="Toyoda A."/>
            <person name="Takaki Y."/>
            <person name="Nishi S."/>
            <person name="Hori S."/>
            <person name="Arai W."/>
            <person name="Tsubouchi T."/>
            <person name="Morono Y."/>
            <person name="Uchiyama I."/>
            <person name="Ito T."/>
            <person name="Fujiyama A."/>
            <person name="Inagaki F."/>
            <person name="Takami H."/>
        </authorList>
    </citation>
    <scope>NUCLEOTIDE SEQUENCE</scope>
    <source>
        <strain evidence="1">Expedition CK06-06</strain>
    </source>
</reference>